<protein>
    <submittedName>
        <fullName evidence="1">Uncharacterized protein</fullName>
    </submittedName>
</protein>
<proteinExistence type="predicted"/>
<keyword evidence="2" id="KW-1185">Reference proteome</keyword>
<dbReference type="Gene3D" id="3.10.520.10">
    <property type="entry name" value="ApbE-like domains"/>
    <property type="match status" value="1"/>
</dbReference>
<gene>
    <name evidence="1" type="ORF">SAMN05660835_00659</name>
</gene>
<dbReference type="Proteomes" id="UP000199411">
    <property type="component" value="Unassembled WGS sequence"/>
</dbReference>
<dbReference type="SUPFAM" id="SSF143631">
    <property type="entry name" value="ApbE-like"/>
    <property type="match status" value="1"/>
</dbReference>
<accession>A0A1G6KPY7</accession>
<evidence type="ECO:0000313" key="1">
    <source>
        <dbReference type="EMBL" id="SDC33159.1"/>
    </source>
</evidence>
<dbReference type="RefSeq" id="WP_025391531.1">
    <property type="nucleotide sequence ID" value="NZ_FMYU01000004.1"/>
</dbReference>
<dbReference type="AlphaFoldDB" id="A0A1G6KPY7"/>
<evidence type="ECO:0000313" key="2">
    <source>
        <dbReference type="Proteomes" id="UP000199411"/>
    </source>
</evidence>
<reference evidence="2" key="1">
    <citation type="submission" date="2016-10" db="EMBL/GenBank/DDBJ databases">
        <authorList>
            <person name="Varghese N."/>
            <person name="Submissions S."/>
        </authorList>
    </citation>
    <scope>NUCLEOTIDE SEQUENCE [LARGE SCALE GENOMIC DNA]</scope>
    <source>
        <strain evidence="2">DSM 8415</strain>
    </source>
</reference>
<dbReference type="EMBL" id="FMYU01000004">
    <property type="protein sequence ID" value="SDC33159.1"/>
    <property type="molecule type" value="Genomic_DNA"/>
</dbReference>
<name>A0A1G6KPY7_9BACT</name>
<dbReference type="OrthoDB" id="9787842at2"/>
<sequence length="236" mass="26261">MLRFYRQNVVNDLYGFEVTIKESNLFVKTCKDLKEIAFETLYKIRKDLENYILKSKEFFTSLSPIKQDKSAPFIVKKMIKTSQMMDVGPMACVAGAISQELGKVLLKHCEECIVENGGDIFLKLNKDVSLGLYVGKDHPLNDITILLKKSDKPYGICTSSAKVGPSLSFGISDVSLIISHDAYFSDCLASACGNIIKNDKDLHKAVDLARKYKETIGCCFICDGKIAFWGDIELGG</sequence>
<dbReference type="InterPro" id="IPR003374">
    <property type="entry name" value="ApbE-like_sf"/>
</dbReference>
<organism evidence="1 2">
    <name type="scientific">Desulfurella multipotens</name>
    <dbReference type="NCBI Taxonomy" id="79269"/>
    <lineage>
        <taxon>Bacteria</taxon>
        <taxon>Pseudomonadati</taxon>
        <taxon>Campylobacterota</taxon>
        <taxon>Desulfurellia</taxon>
        <taxon>Desulfurellales</taxon>
        <taxon>Desulfurellaceae</taxon>
        <taxon>Desulfurella</taxon>
    </lineage>
</organism>